<evidence type="ECO:0008006" key="4">
    <source>
        <dbReference type="Google" id="ProtNLM"/>
    </source>
</evidence>
<protein>
    <recommendedName>
        <fullName evidence="4">Translation initiation factor 2</fullName>
    </recommendedName>
</protein>
<name>A0A494Z9K1_9BACL</name>
<comment type="caution">
    <text evidence="2">The sequence shown here is derived from an EMBL/GenBank/DDBJ whole genome shotgun (WGS) entry which is preliminary data.</text>
</comment>
<reference evidence="2 3" key="1">
    <citation type="journal article" date="2016" name="Antonie Van Leeuwenhoek">
        <title>Lysinibacillus endophyticus sp. nov., an indole-3-acetic acid producing endophytic bacterium isolated from corn root (Zea mays cv. Xinken-5).</title>
        <authorList>
            <person name="Yu J."/>
            <person name="Guan X."/>
            <person name="Liu C."/>
            <person name="Xiang W."/>
            <person name="Yu Z."/>
            <person name="Liu X."/>
            <person name="Wang G."/>
        </authorList>
    </citation>
    <scope>NUCLEOTIDE SEQUENCE [LARGE SCALE GENOMIC DNA]</scope>
    <source>
        <strain evidence="2 3">DSM 100506</strain>
    </source>
</reference>
<dbReference type="OrthoDB" id="2740326at2"/>
<keyword evidence="3" id="KW-1185">Reference proteome</keyword>
<proteinExistence type="predicted"/>
<evidence type="ECO:0000256" key="1">
    <source>
        <dbReference type="SAM" id="Coils"/>
    </source>
</evidence>
<sequence length="119" mass="13530">MQYQNRPIIIPPIQRPIVNNPITDIEGEDTSSKNELFIAKLGAFGGVLSLIGGIIESYASFLALEELQREVYQNYNNASKDASVKTSEEARIKELEMQVNYLMKEIQKMKNTNQKTLHK</sequence>
<evidence type="ECO:0000313" key="3">
    <source>
        <dbReference type="Proteomes" id="UP000272238"/>
    </source>
</evidence>
<keyword evidence="1" id="KW-0175">Coiled coil</keyword>
<gene>
    <name evidence="2" type="ORF">D8M03_03000</name>
</gene>
<organism evidence="2 3">
    <name type="scientific">Ureibacillus endophyticus</name>
    <dbReference type="NCBI Taxonomy" id="1978490"/>
    <lineage>
        <taxon>Bacteria</taxon>
        <taxon>Bacillati</taxon>
        <taxon>Bacillota</taxon>
        <taxon>Bacilli</taxon>
        <taxon>Bacillales</taxon>
        <taxon>Caryophanaceae</taxon>
        <taxon>Ureibacillus</taxon>
    </lineage>
</organism>
<dbReference type="EMBL" id="RBZN01000004">
    <property type="protein sequence ID" value="RKQ19343.1"/>
    <property type="molecule type" value="Genomic_DNA"/>
</dbReference>
<dbReference type="AlphaFoldDB" id="A0A494Z9K1"/>
<feature type="coiled-coil region" evidence="1">
    <location>
        <begin position="85"/>
        <end position="112"/>
    </location>
</feature>
<evidence type="ECO:0000313" key="2">
    <source>
        <dbReference type="EMBL" id="RKQ19343.1"/>
    </source>
</evidence>
<dbReference type="Proteomes" id="UP000272238">
    <property type="component" value="Unassembled WGS sequence"/>
</dbReference>
<dbReference type="RefSeq" id="WP_121213192.1">
    <property type="nucleotide sequence ID" value="NZ_RBZN01000004.1"/>
</dbReference>
<accession>A0A494Z9K1</accession>